<dbReference type="SUPFAM" id="SSF63829">
    <property type="entry name" value="Calcium-dependent phosphotriesterase"/>
    <property type="match status" value="1"/>
</dbReference>
<keyword evidence="8" id="KW-0539">Nucleus</keyword>
<feature type="region of interest" description="Disordered" evidence="9">
    <location>
        <begin position="799"/>
        <end position="864"/>
    </location>
</feature>
<feature type="compositionally biased region" description="Acidic residues" evidence="9">
    <location>
        <begin position="815"/>
        <end position="846"/>
    </location>
</feature>
<keyword evidence="6" id="KW-0547">Nucleotide-binding</keyword>
<dbReference type="Pfam" id="PF04457">
    <property type="entry name" value="MJ1316"/>
    <property type="match status" value="1"/>
</dbReference>
<comment type="similarity">
    <text evidence="2">Belongs to the poly(A) polymerase family.</text>
</comment>
<dbReference type="PANTHER" id="PTHR10682">
    <property type="entry name" value="POLY A POLYMERASE"/>
    <property type="match status" value="1"/>
</dbReference>
<dbReference type="SUPFAM" id="SSF55003">
    <property type="entry name" value="PAP/Archaeal CCA-adding enzyme, C-terminal domain"/>
    <property type="match status" value="1"/>
</dbReference>
<dbReference type="EMBL" id="LKCN02000007">
    <property type="protein sequence ID" value="RCI13067.1"/>
    <property type="molecule type" value="Genomic_DNA"/>
</dbReference>
<dbReference type="GO" id="GO:0031123">
    <property type="term" value="P:RNA 3'-end processing"/>
    <property type="evidence" value="ECO:0007669"/>
    <property type="project" value="InterPro"/>
</dbReference>
<dbReference type="STRING" id="1330021.A0A367LF79"/>
<evidence type="ECO:0000256" key="7">
    <source>
        <dbReference type="ARBA" id="ARBA00022840"/>
    </source>
</evidence>
<comment type="subcellular location">
    <subcellularLocation>
        <location evidence="1">Nucleus</location>
    </subcellularLocation>
</comment>
<dbReference type="Proteomes" id="UP000253664">
    <property type="component" value="Unassembled WGS sequence"/>
</dbReference>
<keyword evidence="7" id="KW-0067">ATP-binding</keyword>
<evidence type="ECO:0000259" key="12">
    <source>
        <dbReference type="Pfam" id="PF04928"/>
    </source>
</evidence>
<evidence type="ECO:0000256" key="10">
    <source>
        <dbReference type="SAM" id="SignalP"/>
    </source>
</evidence>
<evidence type="ECO:0000256" key="9">
    <source>
        <dbReference type="SAM" id="MobiDB-lite"/>
    </source>
</evidence>
<dbReference type="GO" id="GO:1990817">
    <property type="term" value="F:poly(A) RNA polymerase activity"/>
    <property type="evidence" value="ECO:0007669"/>
    <property type="project" value="UniProtKB-EC"/>
</dbReference>
<dbReference type="Gene3D" id="1.10.1410.10">
    <property type="match status" value="1"/>
</dbReference>
<evidence type="ECO:0000256" key="1">
    <source>
        <dbReference type="ARBA" id="ARBA00004123"/>
    </source>
</evidence>
<dbReference type="OrthoDB" id="4434395at2759"/>
<evidence type="ECO:0000256" key="3">
    <source>
        <dbReference type="ARBA" id="ARBA00012388"/>
    </source>
</evidence>
<dbReference type="InterPro" id="IPR040459">
    <property type="entry name" value="MJ1316"/>
</dbReference>
<feature type="chain" id="PRO_5016860268" description="polynucleotide adenylyltransferase" evidence="10">
    <location>
        <begin position="17"/>
        <end position="949"/>
    </location>
</feature>
<organism evidence="13 14">
    <name type="scientific">Ophiocordyceps polyrhachis-furcata BCC 54312</name>
    <dbReference type="NCBI Taxonomy" id="1330021"/>
    <lineage>
        <taxon>Eukaryota</taxon>
        <taxon>Fungi</taxon>
        <taxon>Dikarya</taxon>
        <taxon>Ascomycota</taxon>
        <taxon>Pezizomycotina</taxon>
        <taxon>Sordariomycetes</taxon>
        <taxon>Hypocreomycetidae</taxon>
        <taxon>Hypocreales</taxon>
        <taxon>Ophiocordycipitaceae</taxon>
        <taxon>Ophiocordyceps</taxon>
    </lineage>
</organism>
<evidence type="ECO:0000256" key="5">
    <source>
        <dbReference type="ARBA" id="ARBA00022679"/>
    </source>
</evidence>
<sequence>MLTSLLLLLLPRLASAIVNNTDGLPPCKVSPGNKTITAFRLYPENASFDPATCRVYFSDLWNASIAIWDPVDNKIVGGLTDNRFTGRPDLHASGVKAFVPFDQLSVLYNSGNAFDTIGKNITGQNNLVRYDLSTGNVLWAIDLSLATNNTYGGYQDIAHDKDGNTFVGGTFPPSLLRVDYETKKVTPWYLGPPKSTLFGINGLAMWDWTKLIATYQSSYEGSQLVSFGLDKPGRPYPIPVLRRNGTRTSVGADLDGITLPPRYGDKVALAADAYAGVVVLYSDDEWKTARKMGVVPTLFHDNATRVVTALQIGDPIFTVYEFFGDATVRTPGQPAGAGNRTMFPLTDITAAVDRLLPRELLHRRKPGVGRVMARKVVGRRDGKIHQQRQNALYLLQRILLRSTTRDKVERKEPRMVVIAIGSFALGLSTSASHLDCLCVGPMSPNVFFTVATQRLKASGYPDFRRVKSASDETRLELRLEGIRLNLGYCLAPSVIESYPDAAAFDLPTQTLAKLKPLRDVLYLRRSIPDMAAFRLSHRLIRAWAESRGLYASQFGLLGGFHITVMLVPVCKLDEGGNMRAPDIIRSFFHRYAAFDWEGRSVFDPFFHRQLTYRRTSTEPLCLLGWHGPRLNAATHATGSGVDTIASELSRANSLLSQGGITWSQFLGDNESPLVEFQRQYKRYINIEARYWATSPQKRTKFFRCIESRLSSFLLDADRNLPMVGMRFWPARLVQRTDEFTGCYLIGLYRRRSPAADSYEQLQASMGDFEASIRKSSKYYDANCCWVMASIVNARDLPTLGLEPGPQAEGNNMSSLDEETDGDESMAEEEEDEEEEGEEEEGEDEDNSSNNNNNNNNNKMQTLPNHRFRPASDVINRLKWDAALDATDYLIGYQDRFAGVREKKVEAWTGDLTDDDFIPQHRIVYFKRKSDGKLMWHRPTRLDLVYGSGQ</sequence>
<accession>A0A367LF79</accession>
<protein>
    <recommendedName>
        <fullName evidence="3">polynucleotide adenylyltransferase</fullName>
        <ecNumber evidence="3">2.7.7.19</ecNumber>
    </recommendedName>
</protein>
<evidence type="ECO:0000313" key="14">
    <source>
        <dbReference type="Proteomes" id="UP000253664"/>
    </source>
</evidence>
<dbReference type="CDD" id="cd12811">
    <property type="entry name" value="MALA"/>
    <property type="match status" value="1"/>
</dbReference>
<keyword evidence="14" id="KW-1185">Reference proteome</keyword>
<name>A0A367LF79_9HYPO</name>
<dbReference type="GO" id="GO:0005634">
    <property type="term" value="C:nucleus"/>
    <property type="evidence" value="ECO:0007669"/>
    <property type="project" value="UniProtKB-SubCell"/>
</dbReference>
<dbReference type="PANTHER" id="PTHR10682:SF23">
    <property type="entry name" value="POLYNUCLEOTIDE ADENYLYLTRANSFERASE"/>
    <property type="match status" value="1"/>
</dbReference>
<comment type="caution">
    <text evidence="13">The sequence shown here is derived from an EMBL/GenBank/DDBJ whole genome shotgun (WGS) entry which is preliminary data.</text>
</comment>
<dbReference type="InterPro" id="IPR007012">
    <property type="entry name" value="PolA_pol_cen_dom"/>
</dbReference>
<dbReference type="InterPro" id="IPR054550">
    <property type="entry name" value="Mala_s_1-like"/>
</dbReference>
<keyword evidence="4" id="KW-0507">mRNA processing</keyword>
<dbReference type="Pfam" id="PF04928">
    <property type="entry name" value="PAP_central"/>
    <property type="match status" value="1"/>
</dbReference>
<feature type="signal peptide" evidence="10">
    <location>
        <begin position="1"/>
        <end position="16"/>
    </location>
</feature>
<evidence type="ECO:0000256" key="8">
    <source>
        <dbReference type="ARBA" id="ARBA00023242"/>
    </source>
</evidence>
<dbReference type="GO" id="GO:0005524">
    <property type="term" value="F:ATP binding"/>
    <property type="evidence" value="ECO:0007669"/>
    <property type="project" value="UniProtKB-KW"/>
</dbReference>
<gene>
    <name evidence="13" type="ORF">L249_0651</name>
</gene>
<dbReference type="GO" id="GO:0003723">
    <property type="term" value="F:RNA binding"/>
    <property type="evidence" value="ECO:0007669"/>
    <property type="project" value="InterPro"/>
</dbReference>
<proteinExistence type="inferred from homology"/>
<dbReference type="AlphaFoldDB" id="A0A367LF79"/>
<feature type="domain" description="Poly(A) polymerase central" evidence="12">
    <location>
        <begin position="533"/>
        <end position="598"/>
    </location>
</feature>
<evidence type="ECO:0000256" key="2">
    <source>
        <dbReference type="ARBA" id="ARBA00010912"/>
    </source>
</evidence>
<keyword evidence="10" id="KW-0732">Signal</keyword>
<evidence type="ECO:0000256" key="6">
    <source>
        <dbReference type="ARBA" id="ARBA00022741"/>
    </source>
</evidence>
<dbReference type="SUPFAM" id="SSF81631">
    <property type="entry name" value="PAP/OAS1 substrate-binding domain"/>
    <property type="match status" value="1"/>
</dbReference>
<evidence type="ECO:0000259" key="11">
    <source>
        <dbReference type="Pfam" id="PF04457"/>
    </source>
</evidence>
<feature type="compositionally biased region" description="Low complexity" evidence="9">
    <location>
        <begin position="847"/>
        <end position="857"/>
    </location>
</feature>
<dbReference type="GO" id="GO:0006397">
    <property type="term" value="P:mRNA processing"/>
    <property type="evidence" value="ECO:0007669"/>
    <property type="project" value="UniProtKB-KW"/>
</dbReference>
<evidence type="ECO:0000256" key="4">
    <source>
        <dbReference type="ARBA" id="ARBA00022664"/>
    </source>
</evidence>
<reference evidence="13 14" key="1">
    <citation type="journal article" date="2015" name="BMC Genomics">
        <title>Insights from the genome of Ophiocordyceps polyrhachis-furcata to pathogenicity and host specificity in insect fungi.</title>
        <authorList>
            <person name="Wichadakul D."/>
            <person name="Kobmoo N."/>
            <person name="Ingsriswang S."/>
            <person name="Tangphatsornruang S."/>
            <person name="Chantasingh D."/>
            <person name="Luangsa-ard J.J."/>
            <person name="Eurwilaichitr L."/>
        </authorList>
    </citation>
    <scope>NUCLEOTIDE SEQUENCE [LARGE SCALE GENOMIC DNA]</scope>
    <source>
        <strain evidence="13 14">BCC 54312</strain>
    </source>
</reference>
<dbReference type="EC" id="2.7.7.19" evidence="3"/>
<feature type="domain" description="MJ1316 RNA cyclic group end recognition" evidence="11">
    <location>
        <begin position="867"/>
        <end position="937"/>
    </location>
</feature>
<evidence type="ECO:0000313" key="13">
    <source>
        <dbReference type="EMBL" id="RCI13067.1"/>
    </source>
</evidence>
<keyword evidence="5" id="KW-0808">Transferase</keyword>
<dbReference type="InterPro" id="IPR011068">
    <property type="entry name" value="NuclTrfase_I-like_C"/>
</dbReference>